<sequence length="76" mass="8694">MPMFINTLKYFGMAQSVIRISTPVDHTQIENFCYILKANIVHEKQYESFHDFKIVVAASIITTIDTSSNNSIVCHQ</sequence>
<name>A0AB35FX55_LEUGE</name>
<dbReference type="Proteomes" id="UP000727071">
    <property type="component" value="Unassembled WGS sequence"/>
</dbReference>
<evidence type="ECO:0000313" key="2">
    <source>
        <dbReference type="Proteomes" id="UP000727071"/>
    </source>
</evidence>
<gene>
    <name evidence="1" type="ORF">KII88_00165</name>
</gene>
<protein>
    <submittedName>
        <fullName evidence="1">Uncharacterized protein</fullName>
    </submittedName>
</protein>
<reference evidence="1" key="1">
    <citation type="submission" date="2021-05" db="EMBL/GenBank/DDBJ databases">
        <title>Pangenome of Leuconostoc gelidum warrants species status for Leuconostoc gelidum subsp. gasicomitatum.</title>
        <authorList>
            <person name="Johansson P."/>
            <person name="Sade E."/>
            <person name="Hultman J."/>
            <person name="Auvinen P."/>
            <person name="Bjorkroth J."/>
        </authorList>
    </citation>
    <scope>NUCLEOTIDE SEQUENCE</scope>
    <source>
        <strain evidence="1">C220d</strain>
    </source>
</reference>
<comment type="caution">
    <text evidence="1">The sequence shown here is derived from an EMBL/GenBank/DDBJ whole genome shotgun (WGS) entry which is preliminary data.</text>
</comment>
<organism evidence="1 2">
    <name type="scientific">Leuconostoc gelidum subsp. gelidum</name>
    <dbReference type="NCBI Taxonomy" id="1607839"/>
    <lineage>
        <taxon>Bacteria</taxon>
        <taxon>Bacillati</taxon>
        <taxon>Bacillota</taxon>
        <taxon>Bacilli</taxon>
        <taxon>Lactobacillales</taxon>
        <taxon>Lactobacillaceae</taxon>
        <taxon>Leuconostoc</taxon>
        <taxon>Leuconostoc gelidum group</taxon>
    </lineage>
</organism>
<dbReference type="EMBL" id="JAHBFV010000003">
    <property type="protein sequence ID" value="MBZ6014965.1"/>
    <property type="molecule type" value="Genomic_DNA"/>
</dbReference>
<dbReference type="AlphaFoldDB" id="A0AB35FX55"/>
<evidence type="ECO:0000313" key="1">
    <source>
        <dbReference type="EMBL" id="MBZ6014965.1"/>
    </source>
</evidence>
<proteinExistence type="predicted"/>
<accession>A0AB35FX55</accession>
<dbReference type="RefSeq" id="WP_224145149.1">
    <property type="nucleotide sequence ID" value="NZ_JAHBFO010000016.1"/>
</dbReference>